<feature type="region of interest" description="Disordered" evidence="1">
    <location>
        <begin position="337"/>
        <end position="413"/>
    </location>
</feature>
<evidence type="ECO:0000313" key="3">
    <source>
        <dbReference type="Proteomes" id="UP000623467"/>
    </source>
</evidence>
<dbReference type="AlphaFoldDB" id="A0A8H7CMU9"/>
<keyword evidence="3" id="KW-1185">Reference proteome</keyword>
<organism evidence="2 3">
    <name type="scientific">Mycena sanguinolenta</name>
    <dbReference type="NCBI Taxonomy" id="230812"/>
    <lineage>
        <taxon>Eukaryota</taxon>
        <taxon>Fungi</taxon>
        <taxon>Dikarya</taxon>
        <taxon>Basidiomycota</taxon>
        <taxon>Agaricomycotina</taxon>
        <taxon>Agaricomycetes</taxon>
        <taxon>Agaricomycetidae</taxon>
        <taxon>Agaricales</taxon>
        <taxon>Marasmiineae</taxon>
        <taxon>Mycenaceae</taxon>
        <taxon>Mycena</taxon>
    </lineage>
</organism>
<feature type="compositionally biased region" description="Low complexity" evidence="1">
    <location>
        <begin position="349"/>
        <end position="365"/>
    </location>
</feature>
<feature type="compositionally biased region" description="Basic residues" evidence="1">
    <location>
        <begin position="366"/>
        <end position="376"/>
    </location>
</feature>
<dbReference type="Proteomes" id="UP000623467">
    <property type="component" value="Unassembled WGS sequence"/>
</dbReference>
<evidence type="ECO:0000256" key="1">
    <source>
        <dbReference type="SAM" id="MobiDB-lite"/>
    </source>
</evidence>
<feature type="compositionally biased region" description="Low complexity" evidence="1">
    <location>
        <begin position="394"/>
        <end position="407"/>
    </location>
</feature>
<sequence>MLLTLPPELLTHVALHLATLPPNLGPPAALLPLLVTCRRVYELLGRNRAFWARVGRAKFSFADEEEAAYVPYEGYPYVGLKDMPDSHCAWQERGKASTTDYLAYSLRTRCAALTVIRAGDPFAHGAARALRVAYAMLLEDNWDGERFDWTALDMALGRDSLPPRPDTFASTLSRAGKNRRQLTWAHARAFALKYVLERLYLGRYGDLDPDAADSSSDSALRAHAAEVVTEYRQEWKEPAWRVGWPRDAEGTAAALWVLWFFESDETLRAEPEALRRHLMNLFRPLVAAPFRYPSALAPPHHYSVPLLPSVFTSSAFETQREGQGGITIPTNHGAYPIYALGAPTTPSEPTSALRASSRPRSSSSRRSSRSRSRSRSPRPSSSRLRPSSKRRSRSPSSKRPSTSSYSRPLDRRYDGTHARSRILAAPPARLLFFARMQVGARMGVPPHLPKNREEAAGKWRAAGNTGPMPIGPTQQDVHEKNARPLVRFERRLLPATPSSTSTAGPSTNAGDLMTPAPAPVLTSAETLDLLAVDPELDLDYASGPARTRRRDERWAPYRWRARLCRGPASRQGKGGAPPGRIGRVYRLGSLAGLWSGTMLMPPEQPYNALVATPGGALPHGGLRDESAAVRPVYMRVREHWSFHPDTPAPPHAADSTTADEGLRHGWFPFGTRVVGVGGGKVEVAMWRMMLTSVRGCVRARERERWRREVAAGADVAAASADEDVDMEEEDGNSLPAESASPSVASVSASEDDNAADAPWPEWNAPAWKAHAFDDDEGWEWHCDGVQDVIFEGETDARHGMAWHHYEYVGRVRPWDGLIGLIMRPRDRTLGLSMFFISGFLRNIPLRLALIPATASPGFAVLMDSLFCTLPALRCLVVKFLSKLGVTFVRLILPPSSPRKS</sequence>
<evidence type="ECO:0008006" key="4">
    <source>
        <dbReference type="Google" id="ProtNLM"/>
    </source>
</evidence>
<dbReference type="EMBL" id="JACAZH010000027">
    <property type="protein sequence ID" value="KAF7341757.1"/>
    <property type="molecule type" value="Genomic_DNA"/>
</dbReference>
<gene>
    <name evidence="2" type="ORF">MSAN_02074500</name>
</gene>
<feature type="region of interest" description="Disordered" evidence="1">
    <location>
        <begin position="708"/>
        <end position="760"/>
    </location>
</feature>
<feature type="compositionally biased region" description="Low complexity" evidence="1">
    <location>
        <begin position="733"/>
        <end position="748"/>
    </location>
</feature>
<name>A0A8H7CMU9_9AGAR</name>
<reference evidence="2" key="1">
    <citation type="submission" date="2020-05" db="EMBL/GenBank/DDBJ databases">
        <title>Mycena genomes resolve the evolution of fungal bioluminescence.</title>
        <authorList>
            <person name="Tsai I.J."/>
        </authorList>
    </citation>
    <scope>NUCLEOTIDE SEQUENCE</scope>
    <source>
        <strain evidence="2">160909Yilan</strain>
    </source>
</reference>
<protein>
    <recommendedName>
        <fullName evidence="4">F-box domain-containing protein</fullName>
    </recommendedName>
</protein>
<evidence type="ECO:0000313" key="2">
    <source>
        <dbReference type="EMBL" id="KAF7341757.1"/>
    </source>
</evidence>
<accession>A0A8H7CMU9</accession>
<comment type="caution">
    <text evidence="2">The sequence shown here is derived from an EMBL/GenBank/DDBJ whole genome shotgun (WGS) entry which is preliminary data.</text>
</comment>
<feature type="compositionally biased region" description="Acidic residues" evidence="1">
    <location>
        <begin position="720"/>
        <end position="731"/>
    </location>
</feature>
<feature type="compositionally biased region" description="Low complexity" evidence="1">
    <location>
        <begin position="710"/>
        <end position="719"/>
    </location>
</feature>
<proteinExistence type="predicted"/>
<dbReference type="OrthoDB" id="434783at2759"/>